<dbReference type="InterPro" id="IPR023079">
    <property type="entry name" value="SBPase"/>
</dbReference>
<evidence type="ECO:0000313" key="13">
    <source>
        <dbReference type="EMBL" id="ABF68593.1"/>
    </source>
</evidence>
<dbReference type="GO" id="GO:0006002">
    <property type="term" value="P:fructose 6-phosphate metabolic process"/>
    <property type="evidence" value="ECO:0007669"/>
    <property type="project" value="TreeGrafter"/>
</dbReference>
<dbReference type="GO" id="GO:0030388">
    <property type="term" value="P:fructose 1,6-bisphosphate metabolic process"/>
    <property type="evidence" value="ECO:0007669"/>
    <property type="project" value="TreeGrafter"/>
</dbReference>
<evidence type="ECO:0000256" key="3">
    <source>
        <dbReference type="ARBA" id="ARBA00005215"/>
    </source>
</evidence>
<dbReference type="PRINTS" id="PR01958">
    <property type="entry name" value="S17BPHPHTASE"/>
</dbReference>
<dbReference type="GO" id="GO:0042132">
    <property type="term" value="F:fructose 1,6-bisphosphate 1-phosphatase activity"/>
    <property type="evidence" value="ECO:0007669"/>
    <property type="project" value="UniProtKB-EC"/>
</dbReference>
<reference evidence="16" key="3">
    <citation type="journal article" date="2013" name="Proc. Natl. Acad. Sci. U.S.A.">
        <title>Genome structure and metabolic features in the red seaweed Chondrus crispus shed light on evolution of the Archaeplastida.</title>
        <authorList>
            <person name="Collen J."/>
            <person name="Porcel B."/>
            <person name="Carre W."/>
            <person name="Ball S.G."/>
            <person name="Chaparro C."/>
            <person name="Tonon T."/>
            <person name="Barbeyron T."/>
            <person name="Michel G."/>
            <person name="Noel B."/>
            <person name="Valentin K."/>
            <person name="Elias M."/>
            <person name="Artiguenave F."/>
            <person name="Arun A."/>
            <person name="Aury J.M."/>
            <person name="Barbosa-Neto J.F."/>
            <person name="Bothwell J.H."/>
            <person name="Bouget F.Y."/>
            <person name="Brillet L."/>
            <person name="Cabello-Hurtado F."/>
            <person name="Capella-Gutierrez S."/>
            <person name="Charrier B."/>
            <person name="Cladiere L."/>
            <person name="Cock J.M."/>
            <person name="Coelho S.M."/>
            <person name="Colleoni C."/>
            <person name="Czjzek M."/>
            <person name="Da Silva C."/>
            <person name="Delage L."/>
            <person name="Denoeud F."/>
            <person name="Deschamps P."/>
            <person name="Dittami S.M."/>
            <person name="Gabaldon T."/>
            <person name="Gachon C.M."/>
            <person name="Groisillier A."/>
            <person name="Herve C."/>
            <person name="Jabbari K."/>
            <person name="Katinka M."/>
            <person name="Kloareg B."/>
            <person name="Kowalczyk N."/>
            <person name="Labadie K."/>
            <person name="Leblanc C."/>
            <person name="Lopez P.J."/>
            <person name="McLachlan D.H."/>
            <person name="Meslet-Cladiere L."/>
            <person name="Moustafa A."/>
            <person name="Nehr Z."/>
            <person name="Nyvall Collen P."/>
            <person name="Panaud O."/>
            <person name="Partensky F."/>
            <person name="Poulain J."/>
            <person name="Rensing S.A."/>
            <person name="Rousvoal S."/>
            <person name="Samson G."/>
            <person name="Symeonidi A."/>
            <person name="Weissenbach J."/>
            <person name="Zambounis A."/>
            <person name="Wincker P."/>
            <person name="Boyen C."/>
        </authorList>
    </citation>
    <scope>NUCLEOTIDE SEQUENCE [LARGE SCALE GENOMIC DNA]</scope>
    <source>
        <strain evidence="16">cv. Stackhouse</strain>
    </source>
</reference>
<dbReference type="GO" id="GO:0005986">
    <property type="term" value="P:sucrose biosynthetic process"/>
    <property type="evidence" value="ECO:0007669"/>
    <property type="project" value="TreeGrafter"/>
</dbReference>
<dbReference type="RefSeq" id="XP_005717894.1">
    <property type="nucleotide sequence ID" value="XM_005717837.1"/>
</dbReference>
<dbReference type="InterPro" id="IPR028343">
    <property type="entry name" value="FBPtase"/>
</dbReference>
<evidence type="ECO:0000259" key="12">
    <source>
        <dbReference type="Pfam" id="PF18913"/>
    </source>
</evidence>
<reference evidence="15" key="4">
    <citation type="journal article" date="2013" name="Proc. Natl. Acad. Sci. U.S.A.">
        <title>Genome structure and metabolic features in the red seaweed Chondrus crispus shed light on evolution of the Archaeplastida.</title>
        <authorList>
            <person name="Collen J."/>
            <person name="Porcel B."/>
            <person name="Carre W."/>
            <person name="Ball S.G."/>
            <person name="Chaparro C."/>
            <person name="Tonon T."/>
            <person name="Barbeyron T."/>
            <person name="Michel G."/>
            <person name="Noel B."/>
            <person name="Valentin K."/>
            <person name="Elias M."/>
            <person name="Artiguenave F."/>
            <person name="Arun A."/>
            <person name="Aury J.M."/>
            <person name="Barbosa-Neto J.F."/>
            <person name="Bothwell J.H."/>
            <person name="Bouget F.Y."/>
            <person name="Brillet L."/>
            <person name="Cabello-Hurtado F."/>
            <person name="Capella-Gutierrez S."/>
            <person name="Charrier B."/>
            <person name="Cladiere L."/>
            <person name="Cock J.M."/>
            <person name="Coelho S.M."/>
            <person name="Colleoni C."/>
            <person name="Czjzek M."/>
            <person name="Da Silva C."/>
            <person name="Delage L."/>
            <person name="Denoeud F."/>
            <person name="Deschamps P."/>
            <person name="Dittami S.M."/>
            <person name="Gabalden T."/>
            <person name="Gachon C.M."/>
            <person name="Groisillier A."/>
            <person name="Herve C."/>
            <person name="Jabbari K."/>
            <person name="Katinka M."/>
            <person name="Kloareg B."/>
            <person name="Kowalczyk N."/>
            <person name="Labadie K."/>
            <person name="Leblanc C."/>
            <person name="Lopez P.J."/>
            <person name="McLachlan D.H."/>
            <person name="Meslet-Cladiere L."/>
            <person name="Moustafa A."/>
            <person name="Nehr Z."/>
            <person name="Nyvall Collen P."/>
            <person name="Panaud O."/>
            <person name="Partensky F."/>
            <person name="Poulain J."/>
            <person name="Rensing S.A."/>
            <person name="Rousvoal S."/>
            <person name="Samson G."/>
            <person name="Symeonidi A."/>
            <person name="Weissenbach J."/>
            <person name="Zambounis A."/>
            <person name="Wincker P."/>
            <person name="Boyen C."/>
        </authorList>
    </citation>
    <scope>NUCLEOTIDE SEQUENCE [LARGE SCALE GENOMIC DNA]</scope>
    <source>
        <strain evidence="15">Stackhouse</strain>
    </source>
</reference>
<keyword evidence="6" id="KW-0963">Cytoplasm</keyword>
<keyword evidence="10" id="KW-0119">Carbohydrate metabolism</keyword>
<dbReference type="OMA" id="PKCAIGD"/>
<keyword evidence="7" id="KW-0479">Metal-binding</keyword>
<accession>A3QSS3</accession>
<evidence type="ECO:0000256" key="10">
    <source>
        <dbReference type="ARBA" id="ARBA00023277"/>
    </source>
</evidence>
<evidence type="ECO:0000256" key="1">
    <source>
        <dbReference type="ARBA" id="ARBA00001273"/>
    </source>
</evidence>
<dbReference type="SUPFAM" id="SSF56655">
    <property type="entry name" value="Carbohydrate phosphatase"/>
    <property type="match status" value="1"/>
</dbReference>
<dbReference type="KEGG" id="ccp:CHC_T00008369001"/>
<dbReference type="EMBL" id="HG001893">
    <property type="protein sequence ID" value="CDF38025.1"/>
    <property type="molecule type" value="Genomic_DNA"/>
</dbReference>
<dbReference type="Pfam" id="PF00316">
    <property type="entry name" value="FBPase"/>
    <property type="match status" value="1"/>
</dbReference>
<reference evidence="15" key="5">
    <citation type="submission" date="2013-05" db="EMBL/GenBank/DDBJ databases">
        <authorList>
            <person name="Genoscope - CEA"/>
        </authorList>
    </citation>
    <scope>NUCLEOTIDE SEQUENCE</scope>
    <source>
        <strain evidence="15">Stackhouse</strain>
    </source>
</reference>
<protein>
    <recommendedName>
        <fullName evidence="5">fructose-bisphosphatase</fullName>
        <ecNumber evidence="5">3.1.3.11</ecNumber>
    </recommendedName>
</protein>
<dbReference type="GO" id="GO:0005737">
    <property type="term" value="C:cytoplasm"/>
    <property type="evidence" value="ECO:0007669"/>
    <property type="project" value="TreeGrafter"/>
</dbReference>
<comment type="catalytic activity">
    <reaction evidence="1">
        <text>beta-D-fructose 1,6-bisphosphate + H2O = beta-D-fructose 6-phosphate + phosphate</text>
        <dbReference type="Rhea" id="RHEA:11064"/>
        <dbReference type="ChEBI" id="CHEBI:15377"/>
        <dbReference type="ChEBI" id="CHEBI:32966"/>
        <dbReference type="ChEBI" id="CHEBI:43474"/>
        <dbReference type="ChEBI" id="CHEBI:57634"/>
        <dbReference type="EC" id="3.1.3.11"/>
    </reaction>
</comment>
<dbReference type="Pfam" id="PF18913">
    <property type="entry name" value="FBPase_C"/>
    <property type="match status" value="1"/>
</dbReference>
<evidence type="ECO:0000256" key="4">
    <source>
        <dbReference type="ARBA" id="ARBA00010941"/>
    </source>
</evidence>
<dbReference type="PANTHER" id="PTHR11556">
    <property type="entry name" value="FRUCTOSE-1,6-BISPHOSPHATASE-RELATED"/>
    <property type="match status" value="1"/>
</dbReference>
<dbReference type="FunFam" id="3.40.190.80:FF:000008">
    <property type="entry name" value="Sedoheptulose-1,7-bisphosphatase, chloroplastic"/>
    <property type="match status" value="1"/>
</dbReference>
<reference evidence="14" key="1">
    <citation type="journal article" date="2007" name="Gene">
        <title>Intron distribution in Plantae: 500 million years of stasis during land plant evolution.</title>
        <authorList>
            <person name="Teich R."/>
            <person name="Grauvogel C."/>
            <person name="Petersen J."/>
        </authorList>
    </citation>
    <scope>NUCLEOTIDE SEQUENCE</scope>
</reference>
<dbReference type="Proteomes" id="UP000012073">
    <property type="component" value="Unassembled WGS sequence"/>
</dbReference>
<keyword evidence="9" id="KW-0460">Magnesium</keyword>
<dbReference type="CDD" id="cd00354">
    <property type="entry name" value="FBPase"/>
    <property type="match status" value="1"/>
</dbReference>
<dbReference type="PIRSF" id="PIRSF500210">
    <property type="entry name" value="FBPtase"/>
    <property type="match status" value="1"/>
</dbReference>
<reference evidence="13" key="2">
    <citation type="journal article" date="2007" name="Protist">
        <title>Origin and distribution of Calvin cycle fructose and sedoheptulose bisphosphatases in plantae and complex algae: a single secondary origin of complex red plastids and subsequent propagation via tertiary endosymbioses.</title>
        <authorList>
            <person name="Teich R."/>
            <person name="Zauner S."/>
            <person name="Baurain D."/>
            <person name="Brinkmann H."/>
            <person name="Petersen J."/>
        </authorList>
    </citation>
    <scope>NUCLEOTIDE SEQUENCE</scope>
</reference>
<dbReference type="InterPro" id="IPR044015">
    <property type="entry name" value="FBPase_C_dom"/>
</dbReference>
<dbReference type="Gramene" id="CDF38025">
    <property type="protein sequence ID" value="CDF38025"/>
    <property type="gene ID" value="CHC_T00008369001"/>
</dbReference>
<dbReference type="GO" id="GO:0046872">
    <property type="term" value="F:metal ion binding"/>
    <property type="evidence" value="ECO:0007669"/>
    <property type="project" value="UniProtKB-KW"/>
</dbReference>
<dbReference type="OrthoDB" id="10256725at2759"/>
<dbReference type="GO" id="GO:0006094">
    <property type="term" value="P:gluconeogenesis"/>
    <property type="evidence" value="ECO:0007669"/>
    <property type="project" value="TreeGrafter"/>
</dbReference>
<evidence type="ECO:0000256" key="9">
    <source>
        <dbReference type="ARBA" id="ARBA00022842"/>
    </source>
</evidence>
<dbReference type="HAMAP" id="MF_01855">
    <property type="entry name" value="FBPase_class1"/>
    <property type="match status" value="1"/>
</dbReference>
<dbReference type="EMBL" id="DQ873403">
    <property type="protein sequence ID" value="ABK00062.1"/>
    <property type="molecule type" value="Genomic_DNA"/>
</dbReference>
<evidence type="ECO:0000313" key="14">
    <source>
        <dbReference type="EMBL" id="ABK00062.1"/>
    </source>
</evidence>
<dbReference type="EMBL" id="DQ508166">
    <property type="protein sequence ID" value="ABF68603.1"/>
    <property type="molecule type" value="Genomic_DNA"/>
</dbReference>
<keyword evidence="16" id="KW-1185">Reference proteome</keyword>
<organism evidence="13">
    <name type="scientific">Chondrus crispus</name>
    <name type="common">Carrageen Irish moss</name>
    <name type="synonym">Polymorpha crispa</name>
    <dbReference type="NCBI Taxonomy" id="2769"/>
    <lineage>
        <taxon>Eukaryota</taxon>
        <taxon>Rhodophyta</taxon>
        <taxon>Florideophyceae</taxon>
        <taxon>Rhodymeniophycidae</taxon>
        <taxon>Gigartinales</taxon>
        <taxon>Gigartinaceae</taxon>
        <taxon>Chondrus</taxon>
    </lineage>
</organism>
<dbReference type="InterPro" id="IPR033391">
    <property type="entry name" value="FBPase_N"/>
</dbReference>
<evidence type="ECO:0000256" key="8">
    <source>
        <dbReference type="ARBA" id="ARBA00022801"/>
    </source>
</evidence>
<evidence type="ECO:0000259" key="11">
    <source>
        <dbReference type="Pfam" id="PF00316"/>
    </source>
</evidence>
<dbReference type="STRING" id="2769.A3QSS3"/>
<dbReference type="PIRSF" id="PIRSF000904">
    <property type="entry name" value="FBPtase_SBPase"/>
    <property type="match status" value="1"/>
</dbReference>
<evidence type="ECO:0000313" key="16">
    <source>
        <dbReference type="Proteomes" id="UP000012073"/>
    </source>
</evidence>
<feature type="domain" description="Fructose-1-6-bisphosphatase class 1 C-terminal" evidence="12">
    <location>
        <begin position="242"/>
        <end position="363"/>
    </location>
</feature>
<dbReference type="PROSITE" id="PS00124">
    <property type="entry name" value="FBPASE"/>
    <property type="match status" value="1"/>
</dbReference>
<evidence type="ECO:0000256" key="6">
    <source>
        <dbReference type="ARBA" id="ARBA00022490"/>
    </source>
</evidence>
<dbReference type="Gene3D" id="3.30.540.10">
    <property type="entry name" value="Fructose-1,6-Bisphosphatase, subunit A, domain 1"/>
    <property type="match status" value="1"/>
</dbReference>
<comment type="cofactor">
    <cofactor evidence="2">
        <name>Mg(2+)</name>
        <dbReference type="ChEBI" id="CHEBI:18420"/>
    </cofactor>
</comment>
<dbReference type="EC" id="3.1.3.11" evidence="5"/>
<comment type="pathway">
    <text evidence="3">Carbohydrate biosynthesis; Calvin cycle.</text>
</comment>
<dbReference type="GeneID" id="17325610"/>
<dbReference type="PANTHER" id="PTHR11556:SF35">
    <property type="entry name" value="SEDOHEPTULOSE-1,7-BISPHOSPHATASE, CHLOROPLASTIC"/>
    <property type="match status" value="1"/>
</dbReference>
<dbReference type="AlphaFoldDB" id="A3QSS3"/>
<feature type="domain" description="Fructose-1-6-bisphosphatase class I N-terminal" evidence="11">
    <location>
        <begin position="72"/>
        <end position="235"/>
    </location>
</feature>
<proteinExistence type="evidence at transcript level"/>
<evidence type="ECO:0000313" key="15">
    <source>
        <dbReference type="EMBL" id="CDF38025.1"/>
    </source>
</evidence>
<dbReference type="InterPro" id="IPR020548">
    <property type="entry name" value="Fructose_bisphosphatase_AS"/>
</dbReference>
<dbReference type="EMBL" id="DQ508156">
    <property type="protein sequence ID" value="ABF68593.1"/>
    <property type="molecule type" value="mRNA"/>
</dbReference>
<keyword evidence="8 13" id="KW-0378">Hydrolase</keyword>
<dbReference type="GO" id="GO:0006000">
    <property type="term" value="P:fructose metabolic process"/>
    <property type="evidence" value="ECO:0007669"/>
    <property type="project" value="TreeGrafter"/>
</dbReference>
<gene>
    <name evidence="13" type="primary">SBP</name>
    <name evidence="15" type="ORF">CHC_T00008369001</name>
</gene>
<dbReference type="Gene3D" id="3.40.190.80">
    <property type="match status" value="1"/>
</dbReference>
<comment type="similarity">
    <text evidence="4">Belongs to the FBPase class 1 family.</text>
</comment>
<dbReference type="InterPro" id="IPR000146">
    <property type="entry name" value="FBPase_class-1"/>
</dbReference>
<name>A3QSS3_CHOCR</name>
<evidence type="ECO:0000256" key="7">
    <source>
        <dbReference type="ARBA" id="ARBA00022723"/>
    </source>
</evidence>
<evidence type="ECO:0000256" key="2">
    <source>
        <dbReference type="ARBA" id="ARBA00001946"/>
    </source>
</evidence>
<sequence>MSAFVPAATVARLSSTRTSSRTALSSKSSSLVASRPLGLRVGVALRTPTPSPRAAISMIATGEPLEDWLQRAEKDLGKCTRGIFAACKEVAYKIRTASCDKMSCFNDFGDEQLAIDVLADKVIFDNLTESGVVAVASSEELPIEKPITPGGKFAVAFDPLDGSSIIDTNFSVGTIFGVWKGDRFVGQDGHGVVCAGLTIYGPRTTITLAIDGVDGAHEFLLIDDFSAKHGSWIHTAAFSTVNEGKLFAPGNMRAAQDNPGYAKLLEHYYSNKYQLRYTGGMVPDVNQILVKGKGVFCNPASPSAKAKLRVLYEVLPIGYVIEKAGGKSSNGAGSVLDIKIKSCEDRSQVCYGSADEVARFEELVGVTYAVEEATV</sequence>
<evidence type="ECO:0000256" key="5">
    <source>
        <dbReference type="ARBA" id="ARBA00013093"/>
    </source>
</evidence>